<feature type="region of interest" description="Disordered" evidence="1">
    <location>
        <begin position="34"/>
        <end position="53"/>
    </location>
</feature>
<dbReference type="InterPro" id="IPR036866">
    <property type="entry name" value="RibonucZ/Hydroxyglut_hydro"/>
</dbReference>
<proteinExistence type="predicted"/>
<dbReference type="KEGG" id="dgi:Desgi_1323"/>
<evidence type="ECO:0000259" key="2">
    <source>
        <dbReference type="SMART" id="SM00849"/>
    </source>
</evidence>
<dbReference type="InterPro" id="IPR001279">
    <property type="entry name" value="Metallo-B-lactamas"/>
</dbReference>
<dbReference type="InterPro" id="IPR035681">
    <property type="entry name" value="ComA-like_MBL"/>
</dbReference>
<dbReference type="STRING" id="767817.Desgi_1323"/>
<dbReference type="PANTHER" id="PTHR30619">
    <property type="entry name" value="DNA INTERNALIZATION/COMPETENCE PROTEIN COMEC/REC2"/>
    <property type="match status" value="1"/>
</dbReference>
<dbReference type="InterPro" id="IPR052159">
    <property type="entry name" value="Competence_DNA_uptake"/>
</dbReference>
<name>R4KJW8_9FIRM</name>
<feature type="compositionally biased region" description="Polar residues" evidence="1">
    <location>
        <begin position="34"/>
        <end position="52"/>
    </location>
</feature>
<dbReference type="HOGENOM" id="CLU_010363_0_0_9"/>
<gene>
    <name evidence="3" type="ORF">Desgi_1323</name>
</gene>
<dbReference type="OrthoDB" id="9761531at2"/>
<accession>R4KJW8</accession>
<feature type="region of interest" description="Disordered" evidence="1">
    <location>
        <begin position="311"/>
        <end position="342"/>
    </location>
</feature>
<keyword evidence="3" id="KW-0378">Hydrolase</keyword>
<feature type="domain" description="Metallo-beta-lactamase" evidence="2">
    <location>
        <begin position="72"/>
        <end position="267"/>
    </location>
</feature>
<dbReference type="AlphaFoldDB" id="R4KJW8"/>
<dbReference type="RefSeq" id="WP_006522617.1">
    <property type="nucleotide sequence ID" value="NC_021184.1"/>
</dbReference>
<dbReference type="EMBL" id="CP003273">
    <property type="protein sequence ID" value="AGL00830.1"/>
    <property type="molecule type" value="Genomic_DNA"/>
</dbReference>
<dbReference type="SMART" id="SM00849">
    <property type="entry name" value="Lactamase_B"/>
    <property type="match status" value="1"/>
</dbReference>
<dbReference type="SUPFAM" id="SSF56281">
    <property type="entry name" value="Metallo-hydrolase/oxidoreductase"/>
    <property type="match status" value="1"/>
</dbReference>
<dbReference type="CDD" id="cd07731">
    <property type="entry name" value="ComA-like_MBL-fold"/>
    <property type="match status" value="1"/>
</dbReference>
<protein>
    <submittedName>
        <fullName evidence="3">Putative hydrolase (Metallo-beta-lactamase superfamily)</fullName>
    </submittedName>
</protein>
<dbReference type="Gene3D" id="3.60.15.10">
    <property type="entry name" value="Ribonuclease Z/Hydroxyacylglutathione hydrolase-like"/>
    <property type="match status" value="1"/>
</dbReference>
<evidence type="ECO:0000256" key="1">
    <source>
        <dbReference type="SAM" id="MobiDB-lite"/>
    </source>
</evidence>
<dbReference type="GO" id="GO:0016787">
    <property type="term" value="F:hydrolase activity"/>
    <property type="evidence" value="ECO:0007669"/>
    <property type="project" value="UniProtKB-KW"/>
</dbReference>
<evidence type="ECO:0000313" key="3">
    <source>
        <dbReference type="EMBL" id="AGL00830.1"/>
    </source>
</evidence>
<dbReference type="Proteomes" id="UP000013520">
    <property type="component" value="Chromosome"/>
</dbReference>
<evidence type="ECO:0000313" key="4">
    <source>
        <dbReference type="Proteomes" id="UP000013520"/>
    </source>
</evidence>
<organism evidence="3 4">
    <name type="scientific">Desulfoscipio gibsoniae DSM 7213</name>
    <dbReference type="NCBI Taxonomy" id="767817"/>
    <lineage>
        <taxon>Bacteria</taxon>
        <taxon>Bacillati</taxon>
        <taxon>Bacillota</taxon>
        <taxon>Clostridia</taxon>
        <taxon>Eubacteriales</taxon>
        <taxon>Desulfallaceae</taxon>
        <taxon>Desulfoscipio</taxon>
    </lineage>
</organism>
<sequence>MPRYSIRISKLWPVILITVFLLLAAGCNDGSITPGPTGQESGQNGYHQSAVVQNPGDASPGRLKVHFLDVGQADSILVQLPNEQNMLIDAGDNNDGDTVVDYLAKAGIKRIDYLVGTHPHADHIGGMDTVIKHFTIGEVFMPRVTSTTRTYEDVLTAIKEKKLKITTAKAGLKIVDDGSLQVVMLSPHGTEYADMNNYSAVVKVTLGEVSFLCMGDAEEQAEMEILASSLSPQADVLKVGHHGSHSSTSEAFLQAVQPQYAVICAGVGNDYGHPHKETLTRLQGVQIFRTDLDGTVVFATDGQEINVTTGKRNIDSSVSPGEAGLDNGQKDGGANGQNNEQVYVDDNGRGLIKGNINSRGEKIYHMPGGANYDNTKPEQWFKTEAEAVAAGFRPVKG</sequence>
<keyword evidence="4" id="KW-1185">Reference proteome</keyword>
<dbReference type="eggNOG" id="COG2333">
    <property type="taxonomic scope" value="Bacteria"/>
</dbReference>
<dbReference type="Pfam" id="PF00753">
    <property type="entry name" value="Lactamase_B"/>
    <property type="match status" value="1"/>
</dbReference>
<dbReference type="PANTHER" id="PTHR30619:SF7">
    <property type="entry name" value="BETA-LACTAMASE DOMAIN PROTEIN"/>
    <property type="match status" value="1"/>
</dbReference>
<reference evidence="3 4" key="1">
    <citation type="submission" date="2012-01" db="EMBL/GenBank/DDBJ databases">
        <title>Complete sequence of Desulfotomaculum gibsoniae DSM 7213.</title>
        <authorList>
            <consortium name="US DOE Joint Genome Institute"/>
            <person name="Lucas S."/>
            <person name="Han J."/>
            <person name="Lapidus A."/>
            <person name="Cheng J.-F."/>
            <person name="Goodwin L."/>
            <person name="Pitluck S."/>
            <person name="Peters L."/>
            <person name="Ovchinnikova G."/>
            <person name="Teshima H."/>
            <person name="Detter J.C."/>
            <person name="Han C."/>
            <person name="Tapia R."/>
            <person name="Land M."/>
            <person name="Hauser L."/>
            <person name="Kyrpides N."/>
            <person name="Ivanova N."/>
            <person name="Pagani I."/>
            <person name="Parshina S."/>
            <person name="Plugge C."/>
            <person name="Muyzer G."/>
            <person name="Kuever J."/>
            <person name="Ivanova A."/>
            <person name="Nazina T."/>
            <person name="Klenk H.-P."/>
            <person name="Brambilla E."/>
            <person name="Spring S."/>
            <person name="Stams A.F."/>
            <person name="Woyke T."/>
        </authorList>
    </citation>
    <scope>NUCLEOTIDE SEQUENCE [LARGE SCALE GENOMIC DNA]</scope>
    <source>
        <strain evidence="3 4">DSM 7213</strain>
    </source>
</reference>
<dbReference type="PROSITE" id="PS51257">
    <property type="entry name" value="PROKAR_LIPOPROTEIN"/>
    <property type="match status" value="1"/>
</dbReference>